<dbReference type="Proteomes" id="UP000815677">
    <property type="component" value="Unassembled WGS sequence"/>
</dbReference>
<reference evidence="1" key="1">
    <citation type="submission" date="2014-09" db="EMBL/GenBank/DDBJ databases">
        <title>Genome sequence of the luminous mushroom Mycena chlorophos for searching fungal bioluminescence genes.</title>
        <authorList>
            <person name="Tanaka Y."/>
            <person name="Kasuga D."/>
            <person name="Oba Y."/>
            <person name="Hase S."/>
            <person name="Sato K."/>
            <person name="Oba Y."/>
            <person name="Sakakibara Y."/>
        </authorList>
    </citation>
    <scope>NUCLEOTIDE SEQUENCE</scope>
</reference>
<organism evidence="1 2">
    <name type="scientific">Mycena chlorophos</name>
    <name type="common">Agaric fungus</name>
    <name type="synonym">Agaricus chlorophos</name>
    <dbReference type="NCBI Taxonomy" id="658473"/>
    <lineage>
        <taxon>Eukaryota</taxon>
        <taxon>Fungi</taxon>
        <taxon>Dikarya</taxon>
        <taxon>Basidiomycota</taxon>
        <taxon>Agaricomycotina</taxon>
        <taxon>Agaricomycetes</taxon>
        <taxon>Agaricomycetidae</taxon>
        <taxon>Agaricales</taxon>
        <taxon>Marasmiineae</taxon>
        <taxon>Mycenaceae</taxon>
        <taxon>Mycena</taxon>
    </lineage>
</organism>
<proteinExistence type="predicted"/>
<evidence type="ECO:0000313" key="1">
    <source>
        <dbReference type="EMBL" id="GAT43419.1"/>
    </source>
</evidence>
<evidence type="ECO:0000313" key="2">
    <source>
        <dbReference type="Proteomes" id="UP000815677"/>
    </source>
</evidence>
<accession>A0ABQ0KZ13</accession>
<protein>
    <submittedName>
        <fullName evidence="1">Uncharacterized protein</fullName>
    </submittedName>
</protein>
<sequence>MYGRTRIRSGGGGVPGDVEVDNSGVVCDEAREFSLASDFASPGSPLLWSSCLCNPTRVWAAYRPEAKKQVLARVGVIEQGYKMRKRSRKPAVKV</sequence>
<gene>
    <name evidence="1" type="ORF">MCHLO_01100</name>
</gene>
<name>A0ABQ0KZ13_MYCCL</name>
<dbReference type="EMBL" id="DF838976">
    <property type="protein sequence ID" value="GAT43419.1"/>
    <property type="molecule type" value="Genomic_DNA"/>
</dbReference>
<keyword evidence="2" id="KW-1185">Reference proteome</keyword>